<reference evidence="2" key="1">
    <citation type="journal article" date="2023" name="Plant J.">
        <title>The genome of the king protea, Protea cynaroides.</title>
        <authorList>
            <person name="Chang J."/>
            <person name="Duong T.A."/>
            <person name="Schoeman C."/>
            <person name="Ma X."/>
            <person name="Roodt D."/>
            <person name="Barker N."/>
            <person name="Li Z."/>
            <person name="Van de Peer Y."/>
            <person name="Mizrachi E."/>
        </authorList>
    </citation>
    <scope>NUCLEOTIDE SEQUENCE</scope>
    <source>
        <tissue evidence="2">Young leaves</tissue>
    </source>
</reference>
<proteinExistence type="predicted"/>
<feature type="compositionally biased region" description="Polar residues" evidence="1">
    <location>
        <begin position="125"/>
        <end position="136"/>
    </location>
</feature>
<evidence type="ECO:0000313" key="3">
    <source>
        <dbReference type="Proteomes" id="UP001141806"/>
    </source>
</evidence>
<feature type="region of interest" description="Disordered" evidence="1">
    <location>
        <begin position="125"/>
        <end position="161"/>
    </location>
</feature>
<feature type="compositionally biased region" description="Acidic residues" evidence="1">
    <location>
        <begin position="146"/>
        <end position="161"/>
    </location>
</feature>
<gene>
    <name evidence="2" type="ORF">NE237_018806</name>
</gene>
<sequence length="264" mass="28231">MSASSSGLSAIRASVIGGRKGYGRGAGLPTNTNFVVLWDREGGVPTMFTEAPHATTGGSLAATGGPVEGENFPIRSSNPDLERLIVDLGRFLGFPPQEISTPNDQEQPHKASCPNPMELVQVNPNVPSPTSKSVLHSTDLGRWADVDDGDDEDEENEEGEIPIENMDLNEVPESEDPIMIDISNVQGANRVLIPTIAESISVVNDVPSHGVESDLPLPVVTRASIANTSIITSSPGRAEVSFVGRTLYTPCPNWKNRRTRAGYY</sequence>
<comment type="caution">
    <text evidence="2">The sequence shown here is derived from an EMBL/GenBank/DDBJ whole genome shotgun (WGS) entry which is preliminary data.</text>
</comment>
<dbReference type="Proteomes" id="UP001141806">
    <property type="component" value="Unassembled WGS sequence"/>
</dbReference>
<keyword evidence="3" id="KW-1185">Reference proteome</keyword>
<organism evidence="2 3">
    <name type="scientific">Protea cynaroides</name>
    <dbReference type="NCBI Taxonomy" id="273540"/>
    <lineage>
        <taxon>Eukaryota</taxon>
        <taxon>Viridiplantae</taxon>
        <taxon>Streptophyta</taxon>
        <taxon>Embryophyta</taxon>
        <taxon>Tracheophyta</taxon>
        <taxon>Spermatophyta</taxon>
        <taxon>Magnoliopsida</taxon>
        <taxon>Proteales</taxon>
        <taxon>Proteaceae</taxon>
        <taxon>Protea</taxon>
    </lineage>
</organism>
<evidence type="ECO:0000256" key="1">
    <source>
        <dbReference type="SAM" id="MobiDB-lite"/>
    </source>
</evidence>
<accession>A0A9Q0QPB9</accession>
<dbReference type="AlphaFoldDB" id="A0A9Q0QPB9"/>
<name>A0A9Q0QPB9_9MAGN</name>
<evidence type="ECO:0000313" key="2">
    <source>
        <dbReference type="EMBL" id="KAJ4966957.1"/>
    </source>
</evidence>
<dbReference type="EMBL" id="JAMYWD010000007">
    <property type="protein sequence ID" value="KAJ4966957.1"/>
    <property type="molecule type" value="Genomic_DNA"/>
</dbReference>
<protein>
    <submittedName>
        <fullName evidence="2">Uncharacterized protein</fullName>
    </submittedName>
</protein>